<comment type="subcellular location">
    <subcellularLocation>
        <location evidence="1">Cytoplasm</location>
    </subcellularLocation>
</comment>
<protein>
    <submittedName>
        <fullName evidence="8">PTS sugar transporter</fullName>
    </submittedName>
</protein>
<evidence type="ECO:0000256" key="5">
    <source>
        <dbReference type="ARBA" id="ARBA00022683"/>
    </source>
</evidence>
<keyword evidence="2" id="KW-0813">Transport</keyword>
<dbReference type="InterPro" id="IPR011055">
    <property type="entry name" value="Dup_hybrid_motif"/>
</dbReference>
<dbReference type="RefSeq" id="WP_060567022.1">
    <property type="nucleotide sequence ID" value="NZ_CP040006.1"/>
</dbReference>
<dbReference type="EMBL" id="LLVT01000002">
    <property type="protein sequence ID" value="KSW11182.1"/>
    <property type="molecule type" value="Genomic_DNA"/>
</dbReference>
<evidence type="ECO:0000256" key="2">
    <source>
        <dbReference type="ARBA" id="ARBA00022448"/>
    </source>
</evidence>
<keyword evidence="3 8" id="KW-0762">Sugar transport</keyword>
<evidence type="ECO:0000256" key="3">
    <source>
        <dbReference type="ARBA" id="ARBA00022597"/>
    </source>
</evidence>
<dbReference type="GO" id="GO:0005737">
    <property type="term" value="C:cytoplasm"/>
    <property type="evidence" value="ECO:0007669"/>
    <property type="project" value="UniProtKB-SubCell"/>
</dbReference>
<dbReference type="Gene3D" id="2.70.70.10">
    <property type="entry name" value="Glucose Permease (Domain IIA)"/>
    <property type="match status" value="1"/>
</dbReference>
<evidence type="ECO:0000256" key="1">
    <source>
        <dbReference type="ARBA" id="ARBA00004496"/>
    </source>
</evidence>
<dbReference type="InterPro" id="IPR001127">
    <property type="entry name" value="PTS_EIIA_1_perm"/>
</dbReference>
<dbReference type="PROSITE" id="PS00371">
    <property type="entry name" value="PTS_EIIA_TYPE_1_HIS"/>
    <property type="match status" value="1"/>
</dbReference>
<reference evidence="8 9" key="1">
    <citation type="submission" date="2015-10" db="EMBL/GenBank/DDBJ databases">
        <title>Draft Genome of Actinomyces odontolyticus subsp. actinosynbacter strain XH001.</title>
        <authorList>
            <person name="Mclean J.S."/>
            <person name="He X."/>
        </authorList>
    </citation>
    <scope>NUCLEOTIDE SEQUENCE [LARGE SCALE GENOMIC DNA]</scope>
    <source>
        <strain evidence="8 9">XH001</strain>
    </source>
</reference>
<gene>
    <name evidence="8" type="ORF">APY09_06915</name>
</gene>
<dbReference type="PROSITE" id="PS51093">
    <property type="entry name" value="PTS_EIIA_TYPE_1"/>
    <property type="match status" value="1"/>
</dbReference>
<evidence type="ECO:0000259" key="7">
    <source>
        <dbReference type="PROSITE" id="PS51093"/>
    </source>
</evidence>
<keyword evidence="6" id="KW-0418">Kinase</keyword>
<dbReference type="SUPFAM" id="SSF51261">
    <property type="entry name" value="Duplicated hybrid motif"/>
    <property type="match status" value="1"/>
</dbReference>
<keyword evidence="4" id="KW-0808">Transferase</keyword>
<dbReference type="GO" id="GO:0009401">
    <property type="term" value="P:phosphoenolpyruvate-dependent sugar phosphotransferase system"/>
    <property type="evidence" value="ECO:0007669"/>
    <property type="project" value="UniProtKB-KW"/>
</dbReference>
<feature type="domain" description="PTS EIIA type-1" evidence="7">
    <location>
        <begin position="21"/>
        <end position="127"/>
    </location>
</feature>
<evidence type="ECO:0000256" key="6">
    <source>
        <dbReference type="ARBA" id="ARBA00022777"/>
    </source>
</evidence>
<sequence>MSFLVRAPFAAHVLPLSEVPDPVFASGVVGDGRALLPDNDVTCVTVHSPINGVITKLKSHAAIITSTRGPSILIHLGIDTVGLRGRGFAPLVEEGDIVDEGTPLIHWDLGPVRGAGLSPCVPVIVVSPPGEPVSPEFDEALPTVGVLDPLFSLSDGD</sequence>
<evidence type="ECO:0000313" key="9">
    <source>
        <dbReference type="Proteomes" id="UP000054686"/>
    </source>
</evidence>
<dbReference type="OrthoDB" id="9797715at2"/>
<dbReference type="AlphaFoldDB" id="A0A0V8RSY4"/>
<accession>A0A0V8RSY4</accession>
<evidence type="ECO:0000256" key="4">
    <source>
        <dbReference type="ARBA" id="ARBA00022679"/>
    </source>
</evidence>
<dbReference type="InterPro" id="IPR050890">
    <property type="entry name" value="PTS_EIIA_component"/>
</dbReference>
<proteinExistence type="predicted"/>
<dbReference type="PANTHER" id="PTHR45008:SF1">
    <property type="entry name" value="PTS SYSTEM GLUCOSE-SPECIFIC EIIA COMPONENT"/>
    <property type="match status" value="1"/>
</dbReference>
<dbReference type="GO" id="GO:0016301">
    <property type="term" value="F:kinase activity"/>
    <property type="evidence" value="ECO:0007669"/>
    <property type="project" value="UniProtKB-KW"/>
</dbReference>
<comment type="caution">
    <text evidence="8">The sequence shown here is derived from an EMBL/GenBank/DDBJ whole genome shotgun (WGS) entry which is preliminary data.</text>
</comment>
<dbReference type="PANTHER" id="PTHR45008">
    <property type="entry name" value="PTS SYSTEM GLUCOSE-SPECIFIC EIIA COMPONENT"/>
    <property type="match status" value="1"/>
</dbReference>
<dbReference type="Pfam" id="PF00358">
    <property type="entry name" value="PTS_EIIA_1"/>
    <property type="match status" value="1"/>
</dbReference>
<evidence type="ECO:0000313" key="8">
    <source>
        <dbReference type="EMBL" id="KSW11182.1"/>
    </source>
</evidence>
<dbReference type="Proteomes" id="UP000054686">
    <property type="component" value="Unassembled WGS sequence"/>
</dbReference>
<keyword evidence="5" id="KW-0598">Phosphotransferase system</keyword>
<name>A0A0V8RSY4_9ACTO</name>
<organism evidence="8 9">
    <name type="scientific">Schaalia odontolytica</name>
    <dbReference type="NCBI Taxonomy" id="1660"/>
    <lineage>
        <taxon>Bacteria</taxon>
        <taxon>Bacillati</taxon>
        <taxon>Actinomycetota</taxon>
        <taxon>Actinomycetes</taxon>
        <taxon>Actinomycetales</taxon>
        <taxon>Actinomycetaceae</taxon>
        <taxon>Schaalia</taxon>
    </lineage>
</organism>